<name>A0A174D981_9FIRM</name>
<proteinExistence type="inferred from homology"/>
<feature type="transmembrane region" description="Helical" evidence="9">
    <location>
        <begin position="109"/>
        <end position="134"/>
    </location>
</feature>
<dbReference type="PROSITE" id="PS51012">
    <property type="entry name" value="ABC_TM2"/>
    <property type="match status" value="1"/>
</dbReference>
<dbReference type="PANTHER" id="PTHR30413:SF8">
    <property type="entry name" value="TRANSPORT PERMEASE PROTEIN"/>
    <property type="match status" value="1"/>
</dbReference>
<keyword evidence="6 9" id="KW-0812">Transmembrane</keyword>
<dbReference type="InterPro" id="IPR013525">
    <property type="entry name" value="ABC2_TM"/>
</dbReference>
<feature type="transmembrane region" description="Helical" evidence="9">
    <location>
        <begin position="140"/>
        <end position="165"/>
    </location>
</feature>
<dbReference type="PRINTS" id="PR00164">
    <property type="entry name" value="ABC2TRNSPORT"/>
</dbReference>
<dbReference type="InterPro" id="IPR000412">
    <property type="entry name" value="ABC_2_transport"/>
</dbReference>
<feature type="transmembrane region" description="Helical" evidence="9">
    <location>
        <begin position="228"/>
        <end position="247"/>
    </location>
</feature>
<dbReference type="EMBL" id="CYZE01000004">
    <property type="protein sequence ID" value="CUO20610.1"/>
    <property type="molecule type" value="Genomic_DNA"/>
</dbReference>
<dbReference type="GO" id="GO:0140359">
    <property type="term" value="F:ABC-type transporter activity"/>
    <property type="evidence" value="ECO:0007669"/>
    <property type="project" value="InterPro"/>
</dbReference>
<evidence type="ECO:0000259" key="10">
    <source>
        <dbReference type="PROSITE" id="PS51012"/>
    </source>
</evidence>
<dbReference type="RefSeq" id="WP_055654886.1">
    <property type="nucleotide sequence ID" value="NZ_CABIXC010000004.1"/>
</dbReference>
<dbReference type="GO" id="GO:0015920">
    <property type="term" value="P:lipopolysaccharide transport"/>
    <property type="evidence" value="ECO:0007669"/>
    <property type="project" value="TreeGrafter"/>
</dbReference>
<evidence type="ECO:0000256" key="5">
    <source>
        <dbReference type="ARBA" id="ARBA00022519"/>
    </source>
</evidence>
<feature type="transmembrane region" description="Helical" evidence="9">
    <location>
        <begin position="62"/>
        <end position="89"/>
    </location>
</feature>
<keyword evidence="3 9" id="KW-0813">Transport</keyword>
<feature type="transmembrane region" description="Helical" evidence="9">
    <location>
        <begin position="30"/>
        <end position="50"/>
    </location>
</feature>
<comment type="subcellular location">
    <subcellularLocation>
        <location evidence="1">Cell inner membrane</location>
        <topology evidence="1">Multi-pass membrane protein</topology>
    </subcellularLocation>
    <subcellularLocation>
        <location evidence="9">Cell membrane</location>
        <topology evidence="9">Multi-pass membrane protein</topology>
    </subcellularLocation>
</comment>
<dbReference type="GO" id="GO:0043190">
    <property type="term" value="C:ATP-binding cassette (ABC) transporter complex"/>
    <property type="evidence" value="ECO:0007669"/>
    <property type="project" value="InterPro"/>
</dbReference>
<organism evidence="11 12">
    <name type="scientific">Hungatella hathewayi</name>
    <dbReference type="NCBI Taxonomy" id="154046"/>
    <lineage>
        <taxon>Bacteria</taxon>
        <taxon>Bacillati</taxon>
        <taxon>Bacillota</taxon>
        <taxon>Clostridia</taxon>
        <taxon>Lachnospirales</taxon>
        <taxon>Lachnospiraceae</taxon>
        <taxon>Hungatella</taxon>
    </lineage>
</organism>
<dbReference type="Proteomes" id="UP000095651">
    <property type="component" value="Unassembled WGS sequence"/>
</dbReference>
<gene>
    <name evidence="11" type="primary">kpsM_2</name>
    <name evidence="11" type="ORF">ERS852407_02155</name>
</gene>
<keyword evidence="7 9" id="KW-1133">Transmembrane helix</keyword>
<evidence type="ECO:0000313" key="11">
    <source>
        <dbReference type="EMBL" id="CUO20610.1"/>
    </source>
</evidence>
<evidence type="ECO:0000256" key="2">
    <source>
        <dbReference type="ARBA" id="ARBA00007783"/>
    </source>
</evidence>
<evidence type="ECO:0000256" key="4">
    <source>
        <dbReference type="ARBA" id="ARBA00022475"/>
    </source>
</evidence>
<dbReference type="InterPro" id="IPR047817">
    <property type="entry name" value="ABC2_TM_bact-type"/>
</dbReference>
<accession>A0A174D981</accession>
<protein>
    <recommendedName>
        <fullName evidence="9">Transport permease protein</fullName>
    </recommendedName>
</protein>
<dbReference type="Pfam" id="PF01061">
    <property type="entry name" value="ABC2_membrane"/>
    <property type="match status" value="1"/>
</dbReference>
<keyword evidence="5" id="KW-0997">Cell inner membrane</keyword>
<evidence type="ECO:0000256" key="8">
    <source>
        <dbReference type="ARBA" id="ARBA00023136"/>
    </source>
</evidence>
<reference evidence="11 12" key="1">
    <citation type="submission" date="2015-09" db="EMBL/GenBank/DDBJ databases">
        <authorList>
            <consortium name="Pathogen Informatics"/>
        </authorList>
    </citation>
    <scope>NUCLEOTIDE SEQUENCE [LARGE SCALE GENOMIC DNA]</scope>
    <source>
        <strain evidence="11 12">2789STDY5608850</strain>
    </source>
</reference>
<feature type="transmembrane region" description="Helical" evidence="9">
    <location>
        <begin position="172"/>
        <end position="189"/>
    </location>
</feature>
<sequence>MNRLKEIYAYREMIISLVKKDLRGRYKGSILGFLWTFLNPLLQLAIYTIVFSTILKSGIDKFYLFLFVALIPWLFFSSTLITGSTSILWSKEMVKKIYFPREVLPIANVTSSFVNMLFCFVIIFIVIFISGIGFNINALLYLPIIMIVEYILTLGIAMITSALTVYFRDLEYILNIISMAWMYLTPIMYDISMVPEEYQVLFNLNPMTPIIIAYRDILYYKTVPQLGTLTHAFVLGIIIFIIGWILFSKLQRRFVEEM</sequence>
<evidence type="ECO:0000256" key="7">
    <source>
        <dbReference type="ARBA" id="ARBA00022989"/>
    </source>
</evidence>
<keyword evidence="4 9" id="KW-1003">Cell membrane</keyword>
<evidence type="ECO:0000256" key="6">
    <source>
        <dbReference type="ARBA" id="ARBA00022692"/>
    </source>
</evidence>
<evidence type="ECO:0000256" key="1">
    <source>
        <dbReference type="ARBA" id="ARBA00004429"/>
    </source>
</evidence>
<evidence type="ECO:0000256" key="3">
    <source>
        <dbReference type="ARBA" id="ARBA00022448"/>
    </source>
</evidence>
<dbReference type="PANTHER" id="PTHR30413">
    <property type="entry name" value="INNER MEMBRANE TRANSPORT PERMEASE"/>
    <property type="match status" value="1"/>
</dbReference>
<comment type="similarity">
    <text evidence="2 9">Belongs to the ABC-2 integral membrane protein family.</text>
</comment>
<feature type="domain" description="ABC transmembrane type-2" evidence="10">
    <location>
        <begin position="31"/>
        <end position="250"/>
    </location>
</feature>
<keyword evidence="8 9" id="KW-0472">Membrane</keyword>
<evidence type="ECO:0000256" key="9">
    <source>
        <dbReference type="RuleBase" id="RU361157"/>
    </source>
</evidence>
<evidence type="ECO:0000313" key="12">
    <source>
        <dbReference type="Proteomes" id="UP000095651"/>
    </source>
</evidence>
<dbReference type="AlphaFoldDB" id="A0A174D981"/>